<reference evidence="1" key="1">
    <citation type="submission" date="2022-06" db="EMBL/GenBank/DDBJ databases">
        <title>Phylogenomic reconstructions and comparative analyses of Kickxellomycotina fungi.</title>
        <authorList>
            <person name="Reynolds N.K."/>
            <person name="Stajich J.E."/>
            <person name="Barry K."/>
            <person name="Grigoriev I.V."/>
            <person name="Crous P."/>
            <person name="Smith M.E."/>
        </authorList>
    </citation>
    <scope>NUCLEOTIDE SEQUENCE</scope>
    <source>
        <strain evidence="1">RSA 2271</strain>
    </source>
</reference>
<organism evidence="1 2">
    <name type="scientific">Spiromyces aspiralis</name>
    <dbReference type="NCBI Taxonomy" id="68401"/>
    <lineage>
        <taxon>Eukaryota</taxon>
        <taxon>Fungi</taxon>
        <taxon>Fungi incertae sedis</taxon>
        <taxon>Zoopagomycota</taxon>
        <taxon>Kickxellomycotina</taxon>
        <taxon>Kickxellomycetes</taxon>
        <taxon>Kickxellales</taxon>
        <taxon>Kickxellaceae</taxon>
        <taxon>Spiromyces</taxon>
    </lineage>
</organism>
<gene>
    <name evidence="1" type="ORF">EV182_001361</name>
</gene>
<protein>
    <submittedName>
        <fullName evidence="1">Uncharacterized protein</fullName>
    </submittedName>
</protein>
<keyword evidence="2" id="KW-1185">Reference proteome</keyword>
<proteinExistence type="predicted"/>
<evidence type="ECO:0000313" key="1">
    <source>
        <dbReference type="EMBL" id="KAJ1675389.1"/>
    </source>
</evidence>
<name>A0ACC1HFQ0_9FUNG</name>
<evidence type="ECO:0000313" key="2">
    <source>
        <dbReference type="Proteomes" id="UP001145114"/>
    </source>
</evidence>
<dbReference type="Proteomes" id="UP001145114">
    <property type="component" value="Unassembled WGS sequence"/>
</dbReference>
<comment type="caution">
    <text evidence="1">The sequence shown here is derived from an EMBL/GenBank/DDBJ whole genome shotgun (WGS) entry which is preliminary data.</text>
</comment>
<dbReference type="EMBL" id="JAMZIH010005329">
    <property type="protein sequence ID" value="KAJ1675389.1"/>
    <property type="molecule type" value="Genomic_DNA"/>
</dbReference>
<accession>A0ACC1HFQ0</accession>
<sequence>MTSGVFQGCTIKDGRLMFDRLISESVVEPLNPHSKAGSQKVYKLNWGQKTRNLVAQSFDKDLGKSIKVLDVRQTSKGQPDELQGSRKRSLAPSAVSIDHHGSGSGGKRANKEA</sequence>